<evidence type="ECO:0000313" key="4">
    <source>
        <dbReference type="Proteomes" id="UP000094444"/>
    </source>
</evidence>
<reference evidence="3" key="1">
    <citation type="submission" date="2017-09" db="EMBL/GenBank/DDBJ databases">
        <title>Polyketide synthases of a Diaporthe helianthi virulent isolate.</title>
        <authorList>
            <person name="Baroncelli R."/>
        </authorList>
    </citation>
    <scope>NUCLEOTIDE SEQUENCE [LARGE SCALE GENOMIC DNA]</scope>
    <source>
        <strain evidence="3">7/96</strain>
    </source>
</reference>
<dbReference type="InParanoid" id="A0A2P5HFW3"/>
<feature type="region of interest" description="Disordered" evidence="1">
    <location>
        <begin position="493"/>
        <end position="543"/>
    </location>
</feature>
<protein>
    <recommendedName>
        <fullName evidence="2">DUF7924 domain-containing protein</fullName>
    </recommendedName>
</protein>
<evidence type="ECO:0000259" key="2">
    <source>
        <dbReference type="Pfam" id="PF25545"/>
    </source>
</evidence>
<feature type="domain" description="DUF7924" evidence="2">
    <location>
        <begin position="244"/>
        <end position="471"/>
    </location>
</feature>
<feature type="compositionally biased region" description="Low complexity" evidence="1">
    <location>
        <begin position="76"/>
        <end position="87"/>
    </location>
</feature>
<dbReference type="AlphaFoldDB" id="A0A2P5HFW3"/>
<gene>
    <name evidence="3" type="ORF">DHEL01_v212459</name>
</gene>
<dbReference type="PANTHER" id="PTHR42470:SF2">
    <property type="match status" value="1"/>
</dbReference>
<dbReference type="InterPro" id="IPR057684">
    <property type="entry name" value="DUF7924"/>
</dbReference>
<accession>A0A2P5HFW3</accession>
<evidence type="ECO:0000256" key="1">
    <source>
        <dbReference type="SAM" id="MobiDB-lite"/>
    </source>
</evidence>
<keyword evidence="4" id="KW-1185">Reference proteome</keyword>
<evidence type="ECO:0000313" key="3">
    <source>
        <dbReference type="EMBL" id="POS69146.1"/>
    </source>
</evidence>
<feature type="compositionally biased region" description="Polar residues" evidence="1">
    <location>
        <begin position="153"/>
        <end position="178"/>
    </location>
</feature>
<feature type="region of interest" description="Disordered" evidence="1">
    <location>
        <begin position="152"/>
        <end position="186"/>
    </location>
</feature>
<dbReference type="STRING" id="158607.A0A2P5HFW3"/>
<dbReference type="OrthoDB" id="5132737at2759"/>
<name>A0A2P5HFW3_DIAHE</name>
<dbReference type="EMBL" id="MAVT02002610">
    <property type="protein sequence ID" value="POS69146.1"/>
    <property type="molecule type" value="Genomic_DNA"/>
</dbReference>
<feature type="compositionally biased region" description="Polar residues" evidence="1">
    <location>
        <begin position="528"/>
        <end position="537"/>
    </location>
</feature>
<dbReference type="Pfam" id="PF25545">
    <property type="entry name" value="DUF7924"/>
    <property type="match status" value="1"/>
</dbReference>
<feature type="region of interest" description="Disordered" evidence="1">
    <location>
        <begin position="76"/>
        <end position="133"/>
    </location>
</feature>
<dbReference type="Proteomes" id="UP000094444">
    <property type="component" value="Unassembled WGS sequence"/>
</dbReference>
<sequence>MLLRKPSCTFADLFVGERPQGIRKETRPLRRKERIEQDRTHQLIQSLLPAPENSGPSSPVSLPSFTLWRTELMVLQLQPSTTTQPTGQKRKRSREINTPDQPVPKRQRPASTTVDDAHTGAASDNADTSDPIDYWRKHKHWPRTYFESEGNMVEQQTSGGSSSTPRRKASTSFMTSSDASREKKSTPYQNARYTLLLETRGSFMGKYVGEGESGPQKKSIDLCGTLLKSEQNVPHDSLFSDEFFEETCEMIQERNEAKVVQDIARLIVPSAQSLSIRGSRHLRILIESVNEAWTKSIPLIRDFPHPKPDYSVGFKWSSFTEDQFEKIKSLAGDIMDKPGSLYGATYYMYFPFLTCEVKCGAAALEIADRQNAHSATLAVRAVVELFRLVKREKEVDREILAFSISHDHSNVRIYGHYPVINGKDTKYYRHKIDGFSFTDRNGKEKWTAYKFTKNVYDNWMPDHFKRICSAIDDVPEVNFDVSQSELQFSSQTGLSQELESHHLPQSEGLLSVASRDDGSSVARDEATTPDTSVSQSFKKPRRK</sequence>
<feature type="compositionally biased region" description="Basic and acidic residues" evidence="1">
    <location>
        <begin position="514"/>
        <end position="526"/>
    </location>
</feature>
<proteinExistence type="predicted"/>
<organism evidence="3 4">
    <name type="scientific">Diaporthe helianthi</name>
    <dbReference type="NCBI Taxonomy" id="158607"/>
    <lineage>
        <taxon>Eukaryota</taxon>
        <taxon>Fungi</taxon>
        <taxon>Dikarya</taxon>
        <taxon>Ascomycota</taxon>
        <taxon>Pezizomycotina</taxon>
        <taxon>Sordariomycetes</taxon>
        <taxon>Sordariomycetidae</taxon>
        <taxon>Diaporthales</taxon>
        <taxon>Diaporthaceae</taxon>
        <taxon>Diaporthe</taxon>
    </lineage>
</organism>
<dbReference type="PANTHER" id="PTHR42470">
    <property type="entry name" value="VAST DOMAIN-CONTAINING PROTEIN"/>
    <property type="match status" value="1"/>
</dbReference>
<comment type="caution">
    <text evidence="3">The sequence shown here is derived from an EMBL/GenBank/DDBJ whole genome shotgun (WGS) entry which is preliminary data.</text>
</comment>